<organism evidence="2 3">
    <name type="scientific">Neonectria magnoliae</name>
    <dbReference type="NCBI Taxonomy" id="2732573"/>
    <lineage>
        <taxon>Eukaryota</taxon>
        <taxon>Fungi</taxon>
        <taxon>Dikarya</taxon>
        <taxon>Ascomycota</taxon>
        <taxon>Pezizomycotina</taxon>
        <taxon>Sordariomycetes</taxon>
        <taxon>Hypocreomycetidae</taxon>
        <taxon>Hypocreales</taxon>
        <taxon>Nectriaceae</taxon>
        <taxon>Neonectria</taxon>
    </lineage>
</organism>
<keyword evidence="3" id="KW-1185">Reference proteome</keyword>
<feature type="non-terminal residue" evidence="2">
    <location>
        <position position="1"/>
    </location>
</feature>
<evidence type="ECO:0000313" key="2">
    <source>
        <dbReference type="EMBL" id="KAK7429017.1"/>
    </source>
</evidence>
<feature type="region of interest" description="Disordered" evidence="1">
    <location>
        <begin position="66"/>
        <end position="118"/>
    </location>
</feature>
<gene>
    <name evidence="2" type="ORF">QQZ08_004424</name>
</gene>
<dbReference type="EMBL" id="JAZAVK010000033">
    <property type="protein sequence ID" value="KAK7429017.1"/>
    <property type="molecule type" value="Genomic_DNA"/>
</dbReference>
<comment type="caution">
    <text evidence="2">The sequence shown here is derived from an EMBL/GenBank/DDBJ whole genome shotgun (WGS) entry which is preliminary data.</text>
</comment>
<name>A0ABR1I891_9HYPO</name>
<protein>
    <submittedName>
        <fullName evidence="2">Uncharacterized protein</fullName>
    </submittedName>
</protein>
<proteinExistence type="predicted"/>
<reference evidence="2 3" key="1">
    <citation type="journal article" date="2025" name="Microbiol. Resour. Announc.">
        <title>Draft genome sequences for Neonectria magnoliae and Neonectria punicea, canker pathogens of Liriodendron tulipifera and Acer saccharum in West Virginia.</title>
        <authorList>
            <person name="Petronek H.M."/>
            <person name="Kasson M.T."/>
            <person name="Metheny A.M."/>
            <person name="Stauder C.M."/>
            <person name="Lovett B."/>
            <person name="Lynch S.C."/>
            <person name="Garnas J.R."/>
            <person name="Kasson L.R."/>
            <person name="Stajich J.E."/>
        </authorList>
    </citation>
    <scope>NUCLEOTIDE SEQUENCE [LARGE SCALE GENOMIC DNA]</scope>
    <source>
        <strain evidence="2 3">NRRL 64651</strain>
    </source>
</reference>
<accession>A0ABR1I891</accession>
<evidence type="ECO:0000256" key="1">
    <source>
        <dbReference type="SAM" id="MobiDB-lite"/>
    </source>
</evidence>
<evidence type="ECO:0000313" key="3">
    <source>
        <dbReference type="Proteomes" id="UP001498421"/>
    </source>
</evidence>
<dbReference type="Proteomes" id="UP001498421">
    <property type="component" value="Unassembled WGS sequence"/>
</dbReference>
<feature type="compositionally biased region" description="Polar residues" evidence="1">
    <location>
        <begin position="66"/>
        <end position="79"/>
    </location>
</feature>
<feature type="compositionally biased region" description="Acidic residues" evidence="1">
    <location>
        <begin position="84"/>
        <end position="94"/>
    </location>
</feature>
<sequence length="118" mass="12786">LENLVGQLIRVIETLSNGKVSAPHVSADYELQQAALALKSLLNPRDVSQTVPDTLLEFDAVSEVECSSSTPPNAYNDSSIPPIVDEEMEDELGEESNLQNTSEDPTFARFGSRTPTGH</sequence>